<dbReference type="EMBL" id="BAAAYG010000002">
    <property type="protein sequence ID" value="GAA3280371.1"/>
    <property type="molecule type" value="Genomic_DNA"/>
</dbReference>
<organism evidence="2 3">
    <name type="scientific">Nesterenkonia halobia</name>
    <dbReference type="NCBI Taxonomy" id="37922"/>
    <lineage>
        <taxon>Bacteria</taxon>
        <taxon>Bacillati</taxon>
        <taxon>Actinomycetota</taxon>
        <taxon>Actinomycetes</taxon>
        <taxon>Micrococcales</taxon>
        <taxon>Micrococcaceae</taxon>
        <taxon>Nesterenkonia</taxon>
    </lineage>
</organism>
<keyword evidence="1" id="KW-1133">Transmembrane helix</keyword>
<evidence type="ECO:0008006" key="4">
    <source>
        <dbReference type="Google" id="ProtNLM"/>
    </source>
</evidence>
<feature type="transmembrane region" description="Helical" evidence="1">
    <location>
        <begin position="153"/>
        <end position="172"/>
    </location>
</feature>
<dbReference type="RefSeq" id="WP_344717708.1">
    <property type="nucleotide sequence ID" value="NZ_BAAAYG010000002.1"/>
</dbReference>
<feature type="transmembrane region" description="Helical" evidence="1">
    <location>
        <begin position="36"/>
        <end position="55"/>
    </location>
</feature>
<keyword evidence="3" id="KW-1185">Reference proteome</keyword>
<reference evidence="3" key="1">
    <citation type="journal article" date="2019" name="Int. J. Syst. Evol. Microbiol.">
        <title>The Global Catalogue of Microorganisms (GCM) 10K type strain sequencing project: providing services to taxonomists for standard genome sequencing and annotation.</title>
        <authorList>
            <consortium name="The Broad Institute Genomics Platform"/>
            <consortium name="The Broad Institute Genome Sequencing Center for Infectious Disease"/>
            <person name="Wu L."/>
            <person name="Ma J."/>
        </authorList>
    </citation>
    <scope>NUCLEOTIDE SEQUENCE [LARGE SCALE GENOMIC DNA]</scope>
    <source>
        <strain evidence="3">JCM 11483</strain>
    </source>
</reference>
<proteinExistence type="predicted"/>
<gene>
    <name evidence="2" type="ORF">GCM10020260_04550</name>
</gene>
<feature type="transmembrane region" description="Helical" evidence="1">
    <location>
        <begin position="67"/>
        <end position="87"/>
    </location>
</feature>
<evidence type="ECO:0000256" key="1">
    <source>
        <dbReference type="SAM" id="Phobius"/>
    </source>
</evidence>
<evidence type="ECO:0000313" key="3">
    <source>
        <dbReference type="Proteomes" id="UP001501736"/>
    </source>
</evidence>
<feature type="transmembrane region" description="Helical" evidence="1">
    <location>
        <begin position="99"/>
        <end position="118"/>
    </location>
</feature>
<keyword evidence="1" id="KW-0472">Membrane</keyword>
<accession>A0ABP6R8D7</accession>
<keyword evidence="1" id="KW-0812">Transmembrane</keyword>
<dbReference type="Proteomes" id="UP001501736">
    <property type="component" value="Unassembled WGS sequence"/>
</dbReference>
<comment type="caution">
    <text evidence="2">The sequence shown here is derived from an EMBL/GenBank/DDBJ whole genome shotgun (WGS) entry which is preliminary data.</text>
</comment>
<evidence type="ECO:0000313" key="2">
    <source>
        <dbReference type="EMBL" id="GAA3280371.1"/>
    </source>
</evidence>
<protein>
    <recommendedName>
        <fullName evidence="4">DUF1772 domain-containing protein</fullName>
    </recommendedName>
</protein>
<sequence>MLRRTLPTLVQLVGMVTVITAAPAIAAGEAMSVSAGALVSALVLVAVILALGLWPEKTFGALAGPRWKAAVIAPLSLALIVAPTILLRQELLAAPAGPSLAAGAVVLLAGVFWDLVLVRREARDLDQDMLLTPWDGAAERDRRRRGVAWAERIRLLMIPTVTAVMAAVFLLLG</sequence>
<name>A0ABP6R8D7_9MICC</name>